<dbReference type="RefSeq" id="WP_183308594.1">
    <property type="nucleotide sequence ID" value="NZ_JACIEP010000017.1"/>
</dbReference>
<gene>
    <name evidence="2" type="ORF">GGR21_003686</name>
</gene>
<keyword evidence="3" id="KW-1185">Reference proteome</keyword>
<sequence length="149" mass="17618">MLDLNLPPFGINVKKMNGKLTVFDPLRRKFVALTPEEWVRQHFVNYLLTEKHYPQSLIANEIQINLNNLKRRCDSVVYDRSLTPMVIVEYKAPDVTITQDVFDQIVRYNIVLKVKYLIVSNGLNHYCCRMNYENQSFEYLPDIPDYTDL</sequence>
<organism evidence="2 3">
    <name type="scientific">Dysgonomonas hofstadii</name>
    <dbReference type="NCBI Taxonomy" id="637886"/>
    <lineage>
        <taxon>Bacteria</taxon>
        <taxon>Pseudomonadati</taxon>
        <taxon>Bacteroidota</taxon>
        <taxon>Bacteroidia</taxon>
        <taxon>Bacteroidales</taxon>
        <taxon>Dysgonomonadaceae</taxon>
        <taxon>Dysgonomonas</taxon>
    </lineage>
</organism>
<dbReference type="Pfam" id="PF13588">
    <property type="entry name" value="HSDR_N_2"/>
    <property type="match status" value="1"/>
</dbReference>
<comment type="caution">
    <text evidence="2">The sequence shown here is derived from an EMBL/GenBank/DDBJ whole genome shotgun (WGS) entry which is preliminary data.</text>
</comment>
<evidence type="ECO:0000313" key="2">
    <source>
        <dbReference type="EMBL" id="MBB4037765.1"/>
    </source>
</evidence>
<dbReference type="Proteomes" id="UP000555103">
    <property type="component" value="Unassembled WGS sequence"/>
</dbReference>
<dbReference type="EMBL" id="JACIEP010000017">
    <property type="protein sequence ID" value="MBB4037765.1"/>
    <property type="molecule type" value="Genomic_DNA"/>
</dbReference>
<dbReference type="InterPro" id="IPR029464">
    <property type="entry name" value="HSDR_N"/>
</dbReference>
<accession>A0A840CYD9</accession>
<proteinExistence type="predicted"/>
<protein>
    <recommendedName>
        <fullName evidence="1">Type I restriction enzyme R protein N-terminal domain-containing protein</fullName>
    </recommendedName>
</protein>
<evidence type="ECO:0000259" key="1">
    <source>
        <dbReference type="Pfam" id="PF13588"/>
    </source>
</evidence>
<reference evidence="2 3" key="1">
    <citation type="submission" date="2020-08" db="EMBL/GenBank/DDBJ databases">
        <title>Genomic Encyclopedia of Type Strains, Phase IV (KMG-IV): sequencing the most valuable type-strain genomes for metagenomic binning, comparative biology and taxonomic classification.</title>
        <authorList>
            <person name="Goeker M."/>
        </authorList>
    </citation>
    <scope>NUCLEOTIDE SEQUENCE [LARGE SCALE GENOMIC DNA]</scope>
    <source>
        <strain evidence="2 3">DSM 104969</strain>
    </source>
</reference>
<name>A0A840CYD9_9BACT</name>
<evidence type="ECO:0000313" key="3">
    <source>
        <dbReference type="Proteomes" id="UP000555103"/>
    </source>
</evidence>
<dbReference type="AlphaFoldDB" id="A0A840CYD9"/>
<feature type="domain" description="Type I restriction enzyme R protein N-terminal" evidence="1">
    <location>
        <begin position="35"/>
        <end position="144"/>
    </location>
</feature>